<feature type="compositionally biased region" description="Basic and acidic residues" evidence="1">
    <location>
        <begin position="226"/>
        <end position="236"/>
    </location>
</feature>
<feature type="compositionally biased region" description="Basic and acidic residues" evidence="1">
    <location>
        <begin position="124"/>
        <end position="139"/>
    </location>
</feature>
<gene>
    <name evidence="3" type="ORF">POVCU2_0059080</name>
</gene>
<feature type="domain" description="Enkurin" evidence="2">
    <location>
        <begin position="267"/>
        <end position="346"/>
    </location>
</feature>
<dbReference type="Pfam" id="PF13864">
    <property type="entry name" value="Enkurin"/>
    <property type="match status" value="1"/>
</dbReference>
<dbReference type="EMBL" id="FLQU01000864">
    <property type="protein sequence ID" value="SBS90008.1"/>
    <property type="molecule type" value="Genomic_DNA"/>
</dbReference>
<organism evidence="3 4">
    <name type="scientific">Plasmodium ovale curtisi</name>
    <dbReference type="NCBI Taxonomy" id="864141"/>
    <lineage>
        <taxon>Eukaryota</taxon>
        <taxon>Sar</taxon>
        <taxon>Alveolata</taxon>
        <taxon>Apicomplexa</taxon>
        <taxon>Aconoidasida</taxon>
        <taxon>Haemosporida</taxon>
        <taxon>Plasmodiidae</taxon>
        <taxon>Plasmodium</taxon>
        <taxon>Plasmodium (Plasmodium)</taxon>
    </lineage>
</organism>
<dbReference type="AlphaFoldDB" id="A0A1A8WAX9"/>
<dbReference type="Proteomes" id="UP000078560">
    <property type="component" value="Unassembled WGS sequence"/>
</dbReference>
<sequence>MNKENMSEHVRRILAKKERKKIKEERELYNATKIISSQNNAMRKIIAQKQSASTSFVSKMKDINKSFPHIRTKDDKNYMKENRVKILEKAILHKKVQEEKEELKKKIPFKMKRFEKITSKVAEQLRKNQAKNEAKREMESSSEVEEVEEAEEAEEMDYVEEEVEEVEEDDEEIEEMDEEGEMEEVEEEEEAEEMEEVEEEDEAEEMEEVEEEEAEVEEVEEEGEEENCKREDECGKSEQNIIDKFQKNTRFQKNEKGGKDKFHKNYGKLPSYILKKKKDIPDESMDAPPGYRVLKNDERNYVLKELHSQLKQVNEEYKNNKDKEKKIDLGKQLKEIKESIELFSTPYVVVDENF</sequence>
<accession>A0A1A8WAX9</accession>
<name>A0A1A8WAX9_PLAOA</name>
<evidence type="ECO:0000313" key="3">
    <source>
        <dbReference type="EMBL" id="SBS90008.1"/>
    </source>
</evidence>
<protein>
    <recommendedName>
        <fullName evidence="2">Enkurin domain-containing protein</fullName>
    </recommendedName>
</protein>
<reference evidence="4" key="1">
    <citation type="submission" date="2016-05" db="EMBL/GenBank/DDBJ databases">
        <authorList>
            <person name="Naeem Raeece"/>
        </authorList>
    </citation>
    <scope>NUCLEOTIDE SEQUENCE [LARGE SCALE GENOMIC DNA]</scope>
</reference>
<feature type="region of interest" description="Disordered" evidence="1">
    <location>
        <begin position="124"/>
        <end position="263"/>
    </location>
</feature>
<dbReference type="InterPro" id="IPR027012">
    <property type="entry name" value="Enkurin_dom"/>
</dbReference>
<feature type="compositionally biased region" description="Acidic residues" evidence="1">
    <location>
        <begin position="140"/>
        <end position="225"/>
    </location>
</feature>
<evidence type="ECO:0000313" key="4">
    <source>
        <dbReference type="Proteomes" id="UP000078560"/>
    </source>
</evidence>
<evidence type="ECO:0000259" key="2">
    <source>
        <dbReference type="Pfam" id="PF13864"/>
    </source>
</evidence>
<evidence type="ECO:0000256" key="1">
    <source>
        <dbReference type="SAM" id="MobiDB-lite"/>
    </source>
</evidence>
<proteinExistence type="predicted"/>